<evidence type="ECO:0000313" key="2">
    <source>
        <dbReference type="Proteomes" id="UP001057452"/>
    </source>
</evidence>
<protein>
    <submittedName>
        <fullName evidence="1">Uncharacterized protein</fullName>
    </submittedName>
</protein>
<accession>A0ACB9VNI8</accession>
<reference evidence="1" key="1">
    <citation type="submission" date="2022-05" db="EMBL/GenBank/DDBJ databases">
        <title>Chromosome-level genome of Chaenocephalus aceratus.</title>
        <authorList>
            <person name="Park H."/>
        </authorList>
    </citation>
    <scope>NUCLEOTIDE SEQUENCE</scope>
    <source>
        <strain evidence="1">KU_202001</strain>
    </source>
</reference>
<sequence length="207" mass="23667">MRMKEQKKVNVTMRREDPTGCSTLEHGEGKRKRKKRKGLTDTQEKESVVETSGGKVNQWQAESWRRTNTPRGSSRVETEQEAEELWLSFRHSHRDNHAVCKSREAGSYRDNKAGEKSTSSKVRLSNPQTRAAVSLAPKAQVRNIHKRSLPFSHKQKLKLLTTKSLTVSLWMRHHCRSMTSSESPSTLREHYNPTDDGTALCGVITRQ</sequence>
<keyword evidence="2" id="KW-1185">Reference proteome</keyword>
<name>A0ACB9VNI8_CHAAC</name>
<dbReference type="Proteomes" id="UP001057452">
    <property type="component" value="Chromosome 24"/>
</dbReference>
<evidence type="ECO:0000313" key="1">
    <source>
        <dbReference type="EMBL" id="KAI4801454.1"/>
    </source>
</evidence>
<dbReference type="EMBL" id="CM043808">
    <property type="protein sequence ID" value="KAI4801454.1"/>
    <property type="molecule type" value="Genomic_DNA"/>
</dbReference>
<proteinExistence type="predicted"/>
<gene>
    <name evidence="1" type="ORF">KUCAC02_019349</name>
</gene>
<comment type="caution">
    <text evidence="1">The sequence shown here is derived from an EMBL/GenBank/DDBJ whole genome shotgun (WGS) entry which is preliminary data.</text>
</comment>
<organism evidence="1 2">
    <name type="scientific">Chaenocephalus aceratus</name>
    <name type="common">Blackfin icefish</name>
    <name type="synonym">Chaenichthys aceratus</name>
    <dbReference type="NCBI Taxonomy" id="36190"/>
    <lineage>
        <taxon>Eukaryota</taxon>
        <taxon>Metazoa</taxon>
        <taxon>Chordata</taxon>
        <taxon>Craniata</taxon>
        <taxon>Vertebrata</taxon>
        <taxon>Euteleostomi</taxon>
        <taxon>Actinopterygii</taxon>
        <taxon>Neopterygii</taxon>
        <taxon>Teleostei</taxon>
        <taxon>Neoteleostei</taxon>
        <taxon>Acanthomorphata</taxon>
        <taxon>Eupercaria</taxon>
        <taxon>Perciformes</taxon>
        <taxon>Notothenioidei</taxon>
        <taxon>Channichthyidae</taxon>
        <taxon>Chaenocephalus</taxon>
    </lineage>
</organism>